<accession>A0A9D4GGT9</accession>
<feature type="compositionally biased region" description="Polar residues" evidence="1">
    <location>
        <begin position="96"/>
        <end position="107"/>
    </location>
</feature>
<proteinExistence type="predicted"/>
<reference evidence="2" key="2">
    <citation type="submission" date="2020-11" db="EMBL/GenBank/DDBJ databases">
        <authorList>
            <person name="McCartney M.A."/>
            <person name="Auch B."/>
            <person name="Kono T."/>
            <person name="Mallez S."/>
            <person name="Becker A."/>
            <person name="Gohl D.M."/>
            <person name="Silverstein K.A.T."/>
            <person name="Koren S."/>
            <person name="Bechman K.B."/>
            <person name="Herman A."/>
            <person name="Abrahante J.E."/>
            <person name="Garbe J."/>
        </authorList>
    </citation>
    <scope>NUCLEOTIDE SEQUENCE</scope>
    <source>
        <strain evidence="2">Duluth1</strain>
        <tissue evidence="2">Whole animal</tissue>
    </source>
</reference>
<gene>
    <name evidence="2" type="ORF">DPMN_143219</name>
</gene>
<evidence type="ECO:0000313" key="3">
    <source>
        <dbReference type="Proteomes" id="UP000828390"/>
    </source>
</evidence>
<dbReference type="EMBL" id="JAIWYP010000006">
    <property type="protein sequence ID" value="KAH3814710.1"/>
    <property type="molecule type" value="Genomic_DNA"/>
</dbReference>
<evidence type="ECO:0000256" key="1">
    <source>
        <dbReference type="SAM" id="MobiDB-lite"/>
    </source>
</evidence>
<name>A0A9D4GGT9_DREPO</name>
<evidence type="ECO:0000313" key="2">
    <source>
        <dbReference type="EMBL" id="KAH3814710.1"/>
    </source>
</evidence>
<sequence length="107" mass="12100">MFYAATEIDSKGENDMSCPSGTEWNIDDNSCSTNSTESDWTVYKNHCSDTDTEESYEKEDPDSETEQQSEHDGIDDNDKIGDTRCQQARRPATIVLNKNVNSRHIAE</sequence>
<feature type="region of interest" description="Disordered" evidence="1">
    <location>
        <begin position="1"/>
        <end position="107"/>
    </location>
</feature>
<feature type="compositionally biased region" description="Polar residues" evidence="1">
    <location>
        <begin position="17"/>
        <end position="39"/>
    </location>
</feature>
<protein>
    <submittedName>
        <fullName evidence="2">Uncharacterized protein</fullName>
    </submittedName>
</protein>
<organism evidence="2 3">
    <name type="scientific">Dreissena polymorpha</name>
    <name type="common">Zebra mussel</name>
    <name type="synonym">Mytilus polymorpha</name>
    <dbReference type="NCBI Taxonomy" id="45954"/>
    <lineage>
        <taxon>Eukaryota</taxon>
        <taxon>Metazoa</taxon>
        <taxon>Spiralia</taxon>
        <taxon>Lophotrochozoa</taxon>
        <taxon>Mollusca</taxon>
        <taxon>Bivalvia</taxon>
        <taxon>Autobranchia</taxon>
        <taxon>Heteroconchia</taxon>
        <taxon>Euheterodonta</taxon>
        <taxon>Imparidentia</taxon>
        <taxon>Neoheterodontei</taxon>
        <taxon>Myida</taxon>
        <taxon>Dreissenoidea</taxon>
        <taxon>Dreissenidae</taxon>
        <taxon>Dreissena</taxon>
    </lineage>
</organism>
<feature type="compositionally biased region" description="Acidic residues" evidence="1">
    <location>
        <begin position="50"/>
        <end position="67"/>
    </location>
</feature>
<feature type="compositionally biased region" description="Basic and acidic residues" evidence="1">
    <location>
        <begin position="68"/>
        <end position="82"/>
    </location>
</feature>
<dbReference type="AlphaFoldDB" id="A0A9D4GGT9"/>
<reference evidence="2" key="1">
    <citation type="journal article" date="2019" name="bioRxiv">
        <title>The Genome of the Zebra Mussel, Dreissena polymorpha: A Resource for Invasive Species Research.</title>
        <authorList>
            <person name="McCartney M.A."/>
            <person name="Auch B."/>
            <person name="Kono T."/>
            <person name="Mallez S."/>
            <person name="Zhang Y."/>
            <person name="Obille A."/>
            <person name="Becker A."/>
            <person name="Abrahante J.E."/>
            <person name="Garbe J."/>
            <person name="Badalamenti J.P."/>
            <person name="Herman A."/>
            <person name="Mangelson H."/>
            <person name="Liachko I."/>
            <person name="Sullivan S."/>
            <person name="Sone E.D."/>
            <person name="Koren S."/>
            <person name="Silverstein K.A.T."/>
            <person name="Beckman K.B."/>
            <person name="Gohl D.M."/>
        </authorList>
    </citation>
    <scope>NUCLEOTIDE SEQUENCE</scope>
    <source>
        <strain evidence="2">Duluth1</strain>
        <tissue evidence="2">Whole animal</tissue>
    </source>
</reference>
<keyword evidence="3" id="KW-1185">Reference proteome</keyword>
<dbReference type="Proteomes" id="UP000828390">
    <property type="component" value="Unassembled WGS sequence"/>
</dbReference>
<comment type="caution">
    <text evidence="2">The sequence shown here is derived from an EMBL/GenBank/DDBJ whole genome shotgun (WGS) entry which is preliminary data.</text>
</comment>